<dbReference type="eggNOG" id="ENOG502R8EC">
    <property type="taxonomic scope" value="Eukaryota"/>
</dbReference>
<sequence>MKSAVMVVFASLVTSVCSTLTRTALKSSGTVSLVFTGDVSFGGAVRYYAEKGYYKYNEALAKVAPYLRQADIAIVNYESPFIQKKDETVKNRLKVISGVSLRSTLDSGLALRFAGYDIISVANNHLNDFNEISANTTVKTLRSLGLIPMGYSYGRFDAPQVPVIKVIRGVKIAFLAYCTRDALCQSRKEFSSGPAYYTKYATKRDVRALKQSESPDVIVVFLHWGEEYEVLPSANQRQTARELAALNVSMVIGSHSHRIVKHCFHGNTLIAYGLGNFLFPPYPGDGNHEIFNWALKPKCTQKKRTKWHIIEKNFEKNVQTIRNPTTESMILRLSVNKHGIVGAKYLPVNIRFRVKKRLLQPSPATNKWIRVCSKEDTHCMDKGLTCI</sequence>
<dbReference type="Pfam" id="PF09587">
    <property type="entry name" value="PGA_cap"/>
    <property type="match status" value="1"/>
</dbReference>
<feature type="chain" id="PRO_5002712491" description="Capsule synthesis protein CapA domain-containing protein" evidence="2">
    <location>
        <begin position="19"/>
        <end position="387"/>
    </location>
</feature>
<dbReference type="CDD" id="cd07381">
    <property type="entry name" value="MPP_CapA"/>
    <property type="match status" value="1"/>
</dbReference>
<evidence type="ECO:0000256" key="1">
    <source>
        <dbReference type="ARBA" id="ARBA00005662"/>
    </source>
</evidence>
<evidence type="ECO:0000313" key="4">
    <source>
        <dbReference type="EMBL" id="EDO39386.1"/>
    </source>
</evidence>
<dbReference type="InterPro" id="IPR029052">
    <property type="entry name" value="Metallo-depent_PP-like"/>
</dbReference>
<feature type="signal peptide" evidence="2">
    <location>
        <begin position="1"/>
        <end position="18"/>
    </location>
</feature>
<dbReference type="InterPro" id="IPR019079">
    <property type="entry name" value="Capsule_synth_CapA"/>
</dbReference>
<evidence type="ECO:0000313" key="5">
    <source>
        <dbReference type="Proteomes" id="UP000001593"/>
    </source>
</evidence>
<dbReference type="Gene3D" id="3.60.21.10">
    <property type="match status" value="1"/>
</dbReference>
<accession>A7SA27</accession>
<dbReference type="PANTHER" id="PTHR33393:SF11">
    <property type="entry name" value="POLYGLUTAMINE SYNTHESIS ACCESSORY PROTEIN RV0574C-RELATED"/>
    <property type="match status" value="1"/>
</dbReference>
<keyword evidence="2" id="KW-0732">Signal</keyword>
<gene>
    <name evidence="4" type="ORF">NEMVEDRAFT_v1g243877</name>
</gene>
<reference evidence="4 5" key="1">
    <citation type="journal article" date="2007" name="Science">
        <title>Sea anemone genome reveals ancestral eumetazoan gene repertoire and genomic organization.</title>
        <authorList>
            <person name="Putnam N.H."/>
            <person name="Srivastava M."/>
            <person name="Hellsten U."/>
            <person name="Dirks B."/>
            <person name="Chapman J."/>
            <person name="Salamov A."/>
            <person name="Terry A."/>
            <person name="Shapiro H."/>
            <person name="Lindquist E."/>
            <person name="Kapitonov V.V."/>
            <person name="Jurka J."/>
            <person name="Genikhovich G."/>
            <person name="Grigoriev I.V."/>
            <person name="Lucas S.M."/>
            <person name="Steele R.E."/>
            <person name="Finnerty J.R."/>
            <person name="Technau U."/>
            <person name="Martindale M.Q."/>
            <person name="Rokhsar D.S."/>
        </authorList>
    </citation>
    <scope>NUCLEOTIDE SEQUENCE [LARGE SCALE GENOMIC DNA]</scope>
    <source>
        <strain evidence="5">CH2 X CH6</strain>
    </source>
</reference>
<dbReference type="SMART" id="SM00854">
    <property type="entry name" value="PGA_cap"/>
    <property type="match status" value="1"/>
</dbReference>
<proteinExistence type="inferred from homology"/>
<comment type="similarity">
    <text evidence="1">Belongs to the CapA family.</text>
</comment>
<dbReference type="SUPFAM" id="SSF56300">
    <property type="entry name" value="Metallo-dependent phosphatases"/>
    <property type="match status" value="1"/>
</dbReference>
<dbReference type="EMBL" id="DS469607">
    <property type="protein sequence ID" value="EDO39386.1"/>
    <property type="molecule type" value="Genomic_DNA"/>
</dbReference>
<dbReference type="PANTHER" id="PTHR33393">
    <property type="entry name" value="POLYGLUTAMINE SYNTHESIS ACCESSORY PROTEIN RV0574C-RELATED"/>
    <property type="match status" value="1"/>
</dbReference>
<keyword evidence="5" id="KW-1185">Reference proteome</keyword>
<evidence type="ECO:0000259" key="3">
    <source>
        <dbReference type="SMART" id="SM00854"/>
    </source>
</evidence>
<dbReference type="AlphaFoldDB" id="A7SA27"/>
<dbReference type="HOGENOM" id="CLU_038823_2_1_1"/>
<name>A7SA27_NEMVE</name>
<dbReference type="InterPro" id="IPR052169">
    <property type="entry name" value="CW_Biosynth-Accessory"/>
</dbReference>
<dbReference type="InParanoid" id="A7SA27"/>
<organism evidence="4 5">
    <name type="scientific">Nematostella vectensis</name>
    <name type="common">Starlet sea anemone</name>
    <dbReference type="NCBI Taxonomy" id="45351"/>
    <lineage>
        <taxon>Eukaryota</taxon>
        <taxon>Metazoa</taxon>
        <taxon>Cnidaria</taxon>
        <taxon>Anthozoa</taxon>
        <taxon>Hexacorallia</taxon>
        <taxon>Actiniaria</taxon>
        <taxon>Edwardsiidae</taxon>
        <taxon>Nematostella</taxon>
    </lineage>
</organism>
<protein>
    <recommendedName>
        <fullName evidence="3">Capsule synthesis protein CapA domain-containing protein</fullName>
    </recommendedName>
</protein>
<dbReference type="Proteomes" id="UP000001593">
    <property type="component" value="Unassembled WGS sequence"/>
</dbReference>
<dbReference type="PhylomeDB" id="A7SA27"/>
<dbReference type="OMA" id="HEWINNT"/>
<evidence type="ECO:0000256" key="2">
    <source>
        <dbReference type="SAM" id="SignalP"/>
    </source>
</evidence>
<dbReference type="KEGG" id="nve:5511039"/>
<feature type="domain" description="Capsule synthesis protein CapA" evidence="3">
    <location>
        <begin position="32"/>
        <end position="281"/>
    </location>
</feature>